<name>A0A7W7D945_9ACTN</name>
<sequence length="125" mass="13862">MYFATGGASPMIEISPRRIGPKRTIQGSTMADDTEIEFPADLLQAQRDYYAADAEVERLVAQLPSSVDVVAGEAAWDEDLRAAVEGARAERGRLVGILYGHEYWETAMDKYARRLELQKLARAQG</sequence>
<dbReference type="RefSeq" id="WP_184881940.1">
    <property type="nucleotide sequence ID" value="NZ_BOOV01000048.1"/>
</dbReference>
<reference evidence="1 2" key="1">
    <citation type="submission" date="2020-08" db="EMBL/GenBank/DDBJ databases">
        <title>Sequencing the genomes of 1000 actinobacteria strains.</title>
        <authorList>
            <person name="Klenk H.-P."/>
        </authorList>
    </citation>
    <scope>NUCLEOTIDE SEQUENCE [LARGE SCALE GENOMIC DNA]</scope>
    <source>
        <strain evidence="1 2">DSM 45784</strain>
    </source>
</reference>
<dbReference type="Proteomes" id="UP000542210">
    <property type="component" value="Unassembled WGS sequence"/>
</dbReference>
<proteinExistence type="predicted"/>
<protein>
    <submittedName>
        <fullName evidence="1">Uncharacterized protein</fullName>
    </submittedName>
</protein>
<gene>
    <name evidence="1" type="ORF">BJ982_003833</name>
</gene>
<dbReference type="AlphaFoldDB" id="A0A7W7D945"/>
<accession>A0A7W7D945</accession>
<dbReference type="EMBL" id="JACHND010000001">
    <property type="protein sequence ID" value="MBB4702289.1"/>
    <property type="molecule type" value="Genomic_DNA"/>
</dbReference>
<comment type="caution">
    <text evidence="1">The sequence shown here is derived from an EMBL/GenBank/DDBJ whole genome shotgun (WGS) entry which is preliminary data.</text>
</comment>
<evidence type="ECO:0000313" key="1">
    <source>
        <dbReference type="EMBL" id="MBB4702289.1"/>
    </source>
</evidence>
<organism evidence="1 2">
    <name type="scientific">Sphaerisporangium siamense</name>
    <dbReference type="NCBI Taxonomy" id="795645"/>
    <lineage>
        <taxon>Bacteria</taxon>
        <taxon>Bacillati</taxon>
        <taxon>Actinomycetota</taxon>
        <taxon>Actinomycetes</taxon>
        <taxon>Streptosporangiales</taxon>
        <taxon>Streptosporangiaceae</taxon>
        <taxon>Sphaerisporangium</taxon>
    </lineage>
</organism>
<keyword evidence="2" id="KW-1185">Reference proteome</keyword>
<evidence type="ECO:0000313" key="2">
    <source>
        <dbReference type="Proteomes" id="UP000542210"/>
    </source>
</evidence>